<evidence type="ECO:0000256" key="1">
    <source>
        <dbReference type="ARBA" id="ARBA00000707"/>
    </source>
</evidence>
<sequence length="479" mass="54071">MTTIPVVVKHSGKKYNVDLDPEENGLTFKMQLYSLTGVPPERQKILTKGGQLKDDSDLKKFNIKPNHAFIMLGTAGELPKAPEEPVKFIEDMSDHQIARVSKNPSGIVNLGNTCYMNSSLQALRSIPEIKDNLKKYRSNNIDLTDELKALYASMEGTSQSAIPAAFLSSLRNRLPQFAETDDTGHYKQQDAEEFWTQLLGILKDSLREGGDSVVDKYLSGSLDVEMKTDEAPEEAPSKRSEVFTKLNCHISNGTNYLKDGLLAGLTDTLEKNSETLGRNAEYKVTKKITRLPKYLTVQFVRFYWRRDTQKKSKILHRVAFPQELDVTDLCSDELKKKIIPVREKLQEIRKEEEDARRSAKKARFDPSLLVNGQRPDPITEEKKAEYRAEVDKVIDESLKNDEGNNPSALYELTAVVTHKGANADSGHYKCYVRNDQEEGKWWRFDDDKVSLIDESKIETLAGGGESDSALIVLYRAADV</sequence>
<dbReference type="GO" id="GO:0016579">
    <property type="term" value="P:protein deubiquitination"/>
    <property type="evidence" value="ECO:0007669"/>
    <property type="project" value="InterPro"/>
</dbReference>
<dbReference type="GO" id="GO:0043161">
    <property type="term" value="P:proteasome-mediated ubiquitin-dependent protein catabolic process"/>
    <property type="evidence" value="ECO:0007669"/>
    <property type="project" value="InterPro"/>
</dbReference>
<feature type="domain" description="USP" evidence="8">
    <location>
        <begin position="105"/>
        <end position="477"/>
    </location>
</feature>
<dbReference type="PROSITE" id="PS50235">
    <property type="entry name" value="USP_3"/>
    <property type="match status" value="1"/>
</dbReference>
<dbReference type="PANTHER" id="PTHR43982:SF1">
    <property type="entry name" value="UBIQUITIN CARBOXYL-TERMINAL HYDROLASE 14"/>
    <property type="match status" value="1"/>
</dbReference>
<keyword evidence="2 6" id="KW-0645">Protease</keyword>
<protein>
    <recommendedName>
        <fullName evidence="6">Ubiquitin carboxyl-terminal hydrolase</fullName>
        <ecNumber evidence="6">3.4.19.12</ecNumber>
    </recommendedName>
</protein>
<keyword evidence="9" id="KW-0647">Proteasome</keyword>
<evidence type="ECO:0000259" key="7">
    <source>
        <dbReference type="PROSITE" id="PS50053"/>
    </source>
</evidence>
<comment type="catalytic activity">
    <reaction evidence="1 6">
        <text>Thiol-dependent hydrolysis of ester, thioester, amide, peptide and isopeptide bonds formed by the C-terminal Gly of ubiquitin (a 76-residue protein attached to proteins as an intracellular targeting signal).</text>
        <dbReference type="EC" id="3.4.19.12"/>
    </reaction>
</comment>
<proteinExistence type="inferred from homology"/>
<dbReference type="Pfam" id="PF00240">
    <property type="entry name" value="ubiquitin"/>
    <property type="match status" value="1"/>
</dbReference>
<dbReference type="GO" id="GO:0070628">
    <property type="term" value="F:proteasome binding"/>
    <property type="evidence" value="ECO:0007669"/>
    <property type="project" value="TreeGrafter"/>
</dbReference>
<evidence type="ECO:0000256" key="3">
    <source>
        <dbReference type="ARBA" id="ARBA00022786"/>
    </source>
</evidence>
<dbReference type="GO" id="GO:0004843">
    <property type="term" value="F:cysteine-type deubiquitinase activity"/>
    <property type="evidence" value="ECO:0007669"/>
    <property type="project" value="UniProtKB-UniRule"/>
</dbReference>
<dbReference type="InterPro" id="IPR000626">
    <property type="entry name" value="Ubiquitin-like_dom"/>
</dbReference>
<dbReference type="CDD" id="cd02657">
    <property type="entry name" value="Peptidase_C19A"/>
    <property type="match status" value="1"/>
</dbReference>
<gene>
    <name evidence="9" type="ORF">BN980_GECA05s06269g</name>
</gene>
<dbReference type="EC" id="3.4.19.12" evidence="6"/>
<dbReference type="SMART" id="SM00213">
    <property type="entry name" value="UBQ"/>
    <property type="match status" value="1"/>
</dbReference>
<organism evidence="9 10">
    <name type="scientific">Geotrichum candidum</name>
    <name type="common">Oospora lactis</name>
    <name type="synonym">Dipodascus geotrichum</name>
    <dbReference type="NCBI Taxonomy" id="1173061"/>
    <lineage>
        <taxon>Eukaryota</taxon>
        <taxon>Fungi</taxon>
        <taxon>Dikarya</taxon>
        <taxon>Ascomycota</taxon>
        <taxon>Saccharomycotina</taxon>
        <taxon>Dipodascomycetes</taxon>
        <taxon>Dipodascales</taxon>
        <taxon>Dipodascaceae</taxon>
        <taxon>Geotrichum</taxon>
    </lineage>
</organism>
<dbReference type="Gene3D" id="3.10.20.90">
    <property type="entry name" value="Phosphatidylinositol 3-kinase Catalytic Subunit, Chain A, domain 1"/>
    <property type="match status" value="1"/>
</dbReference>
<comment type="caution">
    <text evidence="9">The sequence shown here is derived from an EMBL/GenBank/DDBJ whole genome shotgun (WGS) entry which is preliminary data.</text>
</comment>
<keyword evidence="3 6" id="KW-0833">Ubl conjugation pathway</keyword>
<accession>A0A0J9XA95</accession>
<dbReference type="Pfam" id="PF00443">
    <property type="entry name" value="UCH"/>
    <property type="match status" value="1"/>
</dbReference>
<evidence type="ECO:0000256" key="5">
    <source>
        <dbReference type="ARBA" id="ARBA00022807"/>
    </source>
</evidence>
<dbReference type="OrthoDB" id="333239at2759"/>
<dbReference type="EMBL" id="CCBN010000005">
    <property type="protein sequence ID" value="CDO53727.1"/>
    <property type="molecule type" value="Genomic_DNA"/>
</dbReference>
<evidence type="ECO:0000256" key="2">
    <source>
        <dbReference type="ARBA" id="ARBA00022670"/>
    </source>
</evidence>
<dbReference type="InterPro" id="IPR044635">
    <property type="entry name" value="UBP14-like"/>
</dbReference>
<dbReference type="PROSITE" id="PS50053">
    <property type="entry name" value="UBIQUITIN_2"/>
    <property type="match status" value="1"/>
</dbReference>
<dbReference type="InterPro" id="IPR028889">
    <property type="entry name" value="USP"/>
</dbReference>
<name>A0A0J9XA95_GEOCN</name>
<dbReference type="InterPro" id="IPR018200">
    <property type="entry name" value="USP_CS"/>
</dbReference>
<dbReference type="InterPro" id="IPR029071">
    <property type="entry name" value="Ubiquitin-like_domsf"/>
</dbReference>
<comment type="similarity">
    <text evidence="6">Belongs to the peptidase C19 family.</text>
</comment>
<dbReference type="InterPro" id="IPR001394">
    <property type="entry name" value="Peptidase_C19_UCH"/>
</dbReference>
<dbReference type="Gene3D" id="3.90.70.10">
    <property type="entry name" value="Cysteine proteinases"/>
    <property type="match status" value="1"/>
</dbReference>
<evidence type="ECO:0000313" key="10">
    <source>
        <dbReference type="Proteomes" id="UP000242525"/>
    </source>
</evidence>
<keyword evidence="5 6" id="KW-0788">Thiol protease</keyword>
<reference evidence="9" key="1">
    <citation type="submission" date="2014-03" db="EMBL/GenBank/DDBJ databases">
        <authorList>
            <person name="Casaregola S."/>
        </authorList>
    </citation>
    <scope>NUCLEOTIDE SEQUENCE [LARGE SCALE GENOMIC DNA]</scope>
    <source>
        <strain evidence="9">CLIB 918</strain>
    </source>
</reference>
<evidence type="ECO:0000313" key="9">
    <source>
        <dbReference type="EMBL" id="CDO53727.1"/>
    </source>
</evidence>
<dbReference type="SUPFAM" id="SSF54236">
    <property type="entry name" value="Ubiquitin-like"/>
    <property type="match status" value="1"/>
</dbReference>
<evidence type="ECO:0000259" key="8">
    <source>
        <dbReference type="PROSITE" id="PS50235"/>
    </source>
</evidence>
<dbReference type="Proteomes" id="UP000242525">
    <property type="component" value="Unassembled WGS sequence"/>
</dbReference>
<dbReference type="GO" id="GO:0000502">
    <property type="term" value="C:proteasome complex"/>
    <property type="evidence" value="ECO:0007669"/>
    <property type="project" value="UniProtKB-KW"/>
</dbReference>
<dbReference type="InterPro" id="IPR038765">
    <property type="entry name" value="Papain-like_cys_pep_sf"/>
</dbReference>
<dbReference type="PROSITE" id="PS00972">
    <property type="entry name" value="USP_1"/>
    <property type="match status" value="1"/>
</dbReference>
<dbReference type="CDD" id="cd16104">
    <property type="entry name" value="Ubl_USP14_like"/>
    <property type="match status" value="1"/>
</dbReference>
<dbReference type="STRING" id="1173061.A0A0J9XA95"/>
<keyword evidence="10" id="KW-1185">Reference proteome</keyword>
<dbReference type="AlphaFoldDB" id="A0A0J9XA95"/>
<feature type="domain" description="Ubiquitin-like" evidence="7">
    <location>
        <begin position="4"/>
        <end position="72"/>
    </location>
</feature>
<dbReference type="PANTHER" id="PTHR43982">
    <property type="entry name" value="UBIQUITIN CARBOXYL-TERMINAL HYDROLASE"/>
    <property type="match status" value="1"/>
</dbReference>
<keyword evidence="4 6" id="KW-0378">Hydrolase</keyword>
<dbReference type="SUPFAM" id="SSF54001">
    <property type="entry name" value="Cysteine proteinases"/>
    <property type="match status" value="1"/>
</dbReference>
<evidence type="ECO:0000256" key="6">
    <source>
        <dbReference type="RuleBase" id="RU366025"/>
    </source>
</evidence>
<evidence type="ECO:0000256" key="4">
    <source>
        <dbReference type="ARBA" id="ARBA00022801"/>
    </source>
</evidence>
<dbReference type="PROSITE" id="PS00973">
    <property type="entry name" value="USP_2"/>
    <property type="match status" value="1"/>
</dbReference>
<dbReference type="GO" id="GO:0061136">
    <property type="term" value="P:regulation of proteasomal protein catabolic process"/>
    <property type="evidence" value="ECO:0007669"/>
    <property type="project" value="TreeGrafter"/>
</dbReference>